<organism evidence="3 4">
    <name type="scientific">Diaporthe ampelina</name>
    <dbReference type="NCBI Taxonomy" id="1214573"/>
    <lineage>
        <taxon>Eukaryota</taxon>
        <taxon>Fungi</taxon>
        <taxon>Dikarya</taxon>
        <taxon>Ascomycota</taxon>
        <taxon>Pezizomycotina</taxon>
        <taxon>Sordariomycetes</taxon>
        <taxon>Sordariomycetidae</taxon>
        <taxon>Diaporthales</taxon>
        <taxon>Diaporthaceae</taxon>
        <taxon>Diaporthe</taxon>
    </lineage>
</organism>
<feature type="compositionally biased region" description="Polar residues" evidence="2">
    <location>
        <begin position="69"/>
        <end position="87"/>
    </location>
</feature>
<dbReference type="InterPro" id="IPR019166">
    <property type="entry name" value="MIC26/MIC27"/>
</dbReference>
<reference evidence="3 4" key="2">
    <citation type="submission" date="2015-05" db="EMBL/GenBank/DDBJ databases">
        <authorList>
            <person name="Morales-Cruz A."/>
            <person name="Amrine K.C."/>
            <person name="Cantu D."/>
        </authorList>
    </citation>
    <scope>NUCLEOTIDE SEQUENCE [LARGE SCALE GENOMIC DNA]</scope>
    <source>
        <strain evidence="3">DA912</strain>
    </source>
</reference>
<dbReference type="EMBL" id="LCUC01000189">
    <property type="protein sequence ID" value="KKY34717.1"/>
    <property type="molecule type" value="Genomic_DNA"/>
</dbReference>
<dbReference type="PANTHER" id="PTHR28268">
    <property type="entry name" value="MICOS SUBUNIT MIC26"/>
    <property type="match status" value="1"/>
</dbReference>
<dbReference type="InterPro" id="IPR033181">
    <property type="entry name" value="Mic26_fungi"/>
</dbReference>
<dbReference type="Proteomes" id="UP000034680">
    <property type="component" value="Unassembled WGS sequence"/>
</dbReference>
<dbReference type="AlphaFoldDB" id="A0A0G2FK07"/>
<dbReference type="Pfam" id="PF09769">
    <property type="entry name" value="ApoO"/>
    <property type="match status" value="1"/>
</dbReference>
<keyword evidence="4" id="KW-1185">Reference proteome</keyword>
<dbReference type="OrthoDB" id="2399148at2759"/>
<comment type="subunit">
    <text evidence="1">Component of the mitochondrial contact site and cristae organizing system (MICOS) complex.</text>
</comment>
<dbReference type="PANTHER" id="PTHR28268:SF1">
    <property type="entry name" value="MICOS SUBUNIT MIC26"/>
    <property type="match status" value="1"/>
</dbReference>
<dbReference type="GO" id="GO:0061617">
    <property type="term" value="C:MICOS complex"/>
    <property type="evidence" value="ECO:0007669"/>
    <property type="project" value="UniProtKB-UniRule"/>
</dbReference>
<comment type="caution">
    <text evidence="3">The sequence shown here is derived from an EMBL/GenBank/DDBJ whole genome shotgun (WGS) entry which is preliminary data.</text>
</comment>
<comment type="subcellular location">
    <subcellularLocation>
        <location evidence="1">Mitochondrion inner membrane</location>
    </subcellularLocation>
</comment>
<keyword evidence="1" id="KW-0999">Mitochondrion inner membrane</keyword>
<evidence type="ECO:0000313" key="3">
    <source>
        <dbReference type="EMBL" id="KKY34717.1"/>
    </source>
</evidence>
<evidence type="ECO:0000313" key="4">
    <source>
        <dbReference type="Proteomes" id="UP000034680"/>
    </source>
</evidence>
<gene>
    <name evidence="3" type="ORF">UCDDA912_g05269</name>
</gene>
<reference evidence="3 4" key="1">
    <citation type="submission" date="2015-05" db="EMBL/GenBank/DDBJ databases">
        <title>Distinctive expansion of gene families associated with plant cell wall degradation and secondary metabolism in the genomes of grapevine trunk pathogens.</title>
        <authorList>
            <person name="Lawrence D.P."/>
            <person name="Travadon R."/>
            <person name="Rolshausen P.E."/>
            <person name="Baumgartner K."/>
        </authorList>
    </citation>
    <scope>NUCLEOTIDE SEQUENCE [LARGE SCALE GENOMIC DNA]</scope>
    <source>
        <strain evidence="3">DA912</strain>
    </source>
</reference>
<sequence>MAARALLQRRAAPLAASMLVGAVAFSPKLALAEAPESHNSHPRKPIYDDFDVVPTTATLAPAKSAARPDTSSSSTTLAPESPASPSLNEVAQYPQQYQRHGPTPTDRLAAQIRDVRLFIYRHACSAEDAVNRTMDRAFHLEKSFTDTIASLAPPPESGEKLMPGLVYVLVAAMAGSIVTRRSNILLRATVPAAFGVGMGWTAIPHTMRNTSDLAWKYEQRYPAVAQGHLQIKDSWRQGVSFARVHTQLGRDKLEEKVKGARETVEEWVRKGK</sequence>
<name>A0A0G2FK07_9PEZI</name>
<evidence type="ECO:0000256" key="2">
    <source>
        <dbReference type="SAM" id="MobiDB-lite"/>
    </source>
</evidence>
<comment type="function">
    <text evidence="1">Component of the MICOS complex, a large protein complex of the mitochondrial inner membrane that plays crucial roles in the maintenance of crista junctions, inner membrane architecture, and formation of contact sites to the outer membrane.</text>
</comment>
<proteinExistence type="predicted"/>
<dbReference type="GO" id="GO:0042407">
    <property type="term" value="P:cristae formation"/>
    <property type="evidence" value="ECO:0007669"/>
    <property type="project" value="InterPro"/>
</dbReference>
<keyword evidence="1" id="KW-0496">Mitochondrion</keyword>
<feature type="region of interest" description="Disordered" evidence="2">
    <location>
        <begin position="60"/>
        <end position="87"/>
    </location>
</feature>
<evidence type="ECO:0000256" key="1">
    <source>
        <dbReference type="RuleBase" id="RU363021"/>
    </source>
</evidence>
<accession>A0A0G2FK07</accession>
<protein>
    <recommendedName>
        <fullName evidence="1">MICOS complex subunit</fullName>
    </recommendedName>
</protein>
<dbReference type="STRING" id="1214573.A0A0G2FK07"/>
<dbReference type="GO" id="GO:0044284">
    <property type="term" value="C:mitochondrial crista junction"/>
    <property type="evidence" value="ECO:0007669"/>
    <property type="project" value="TreeGrafter"/>
</dbReference>
<keyword evidence="1" id="KW-0472">Membrane</keyword>